<proteinExistence type="predicted"/>
<organism evidence="1 2">
    <name type="scientific">Candidatus Magnetaquiglobus chichijimensis</name>
    <dbReference type="NCBI Taxonomy" id="3141448"/>
    <lineage>
        <taxon>Bacteria</taxon>
        <taxon>Pseudomonadati</taxon>
        <taxon>Pseudomonadota</taxon>
        <taxon>Magnetococcia</taxon>
        <taxon>Magnetococcales</taxon>
        <taxon>Candidatus Magnetaquicoccaceae</taxon>
        <taxon>Candidatus Magnetaquiglobus</taxon>
    </lineage>
</organism>
<dbReference type="RefSeq" id="WP_420903586.1">
    <property type="nucleotide sequence ID" value="NZ_BAAFGK010000001.1"/>
</dbReference>
<comment type="caution">
    <text evidence="1">The sequence shown here is derived from an EMBL/GenBank/DDBJ whole genome shotgun (WGS) entry which is preliminary data.</text>
</comment>
<accession>A0ABQ0C4R8</accession>
<sequence>MMRTGWIPLLALLFLAGNLAILSDEPFIPPSRMFLDPEFSYKYHHYTQRPQVDHLILGNSRSKPLDPTTLSQALSQPGKPPVTVHSLSVGGGYFPFYHELMNRLIADRPPKTLILSVSPRDFKLRHRLANSIREQLLNSSGHALRVIQYAAFFRWLEAKSADALAATMPLLYYRQRVLALLIPDALRTWSQPRWGSQQTYWQQAAWKTIQNLETPQSFLPEGPEAWLRRLRGYPERLSALVDWQPPADALVDSFGGLLPAPSPSPDAERHRAELKDKQWRDQQPIWEQARLDPDCQREFVLEDQRGKTLQRQFLADLQARGTRLFFVIVPAVRLEGCENNLVVQRQWLEQMAILRAEFPNLRGIIDLNRNFTHAYRNPESYGDVGEHLTLEAGRRVTRELAEALRAFGD</sequence>
<gene>
    <name evidence="1" type="ORF">SIID45300_00170</name>
</gene>
<reference evidence="1 2" key="1">
    <citation type="submission" date="2024-09" db="EMBL/GenBank/DDBJ databases">
        <title>Draft genome sequence of Candidatus Magnetaquicoccaceae bacterium FCR-1.</title>
        <authorList>
            <person name="Shimoshige H."/>
            <person name="Shimamura S."/>
            <person name="Taoka A."/>
            <person name="Kobayashi H."/>
            <person name="Maekawa T."/>
        </authorList>
    </citation>
    <scope>NUCLEOTIDE SEQUENCE [LARGE SCALE GENOMIC DNA]</scope>
    <source>
        <strain evidence="1 2">FCR-1</strain>
    </source>
</reference>
<dbReference type="Proteomes" id="UP001628193">
    <property type="component" value="Unassembled WGS sequence"/>
</dbReference>
<evidence type="ECO:0000313" key="1">
    <source>
        <dbReference type="EMBL" id="GAB0055872.1"/>
    </source>
</evidence>
<evidence type="ECO:0008006" key="3">
    <source>
        <dbReference type="Google" id="ProtNLM"/>
    </source>
</evidence>
<keyword evidence="2" id="KW-1185">Reference proteome</keyword>
<name>A0ABQ0C4R8_9PROT</name>
<evidence type="ECO:0000313" key="2">
    <source>
        <dbReference type="Proteomes" id="UP001628193"/>
    </source>
</evidence>
<protein>
    <recommendedName>
        <fullName evidence="3">SGNH/GDSL hydrolase family protein</fullName>
    </recommendedName>
</protein>
<dbReference type="EMBL" id="BAAFGK010000001">
    <property type="protein sequence ID" value="GAB0055872.1"/>
    <property type="molecule type" value="Genomic_DNA"/>
</dbReference>